<keyword evidence="1" id="KW-0472">Membrane</keyword>
<dbReference type="EMBL" id="MW013551">
    <property type="protein sequence ID" value="QPZ94116.1"/>
    <property type="molecule type" value="Genomic_DNA"/>
</dbReference>
<protein>
    <submittedName>
        <fullName evidence="2">Twin arginine protein translocation system- TatA protein</fullName>
    </submittedName>
</protein>
<keyword evidence="1" id="KW-1133">Transmembrane helix</keyword>
<accession>A0A7T3V400</accession>
<proteinExistence type="predicted"/>
<sequence>MRNISIGQLIVVFFIGVLLFSDFSKIIKSLRDPFKNNKIYKNLKKK</sequence>
<keyword evidence="1" id="KW-0812">Transmembrane</keyword>
<geneLocation type="mitochondrion" evidence="2"/>
<feature type="transmembrane region" description="Helical" evidence="1">
    <location>
        <begin position="6"/>
        <end position="27"/>
    </location>
</feature>
<evidence type="ECO:0000256" key="1">
    <source>
        <dbReference type="SAM" id="Phobius"/>
    </source>
</evidence>
<reference evidence="2" key="1">
    <citation type="submission" date="2020-09" db="EMBL/GenBank/DDBJ databases">
        <authorList>
            <person name="Liu K."/>
            <person name="Chen N."/>
        </authorList>
    </citation>
    <scope>NUCLEOTIDE SEQUENCE</scope>
    <source>
        <strain evidence="2">CNS00050</strain>
    </source>
</reference>
<dbReference type="GeneID" id="65341101"/>
<keyword evidence="2" id="KW-0496">Mitochondrion</keyword>
<evidence type="ECO:0000313" key="2">
    <source>
        <dbReference type="EMBL" id="QPZ94116.1"/>
    </source>
</evidence>
<name>A0A7T3V400_9STRA</name>
<dbReference type="AlphaFoldDB" id="A0A7T3V400"/>
<organism evidence="2">
    <name type="scientific">Thalassiosira profunda</name>
    <dbReference type="NCBI Taxonomy" id="376140"/>
    <lineage>
        <taxon>Eukaryota</taxon>
        <taxon>Sar</taxon>
        <taxon>Stramenopiles</taxon>
        <taxon>Ochrophyta</taxon>
        <taxon>Bacillariophyta</taxon>
        <taxon>Coscinodiscophyceae</taxon>
        <taxon>Thalassiosirophycidae</taxon>
        <taxon>Thalassiosirales</taxon>
        <taxon>Thalassiosiraceae</taxon>
        <taxon>Thalassiosira</taxon>
    </lineage>
</organism>
<gene>
    <name evidence="2" type="primary">tatA</name>
</gene>
<dbReference type="RefSeq" id="YP_010131748.1">
    <property type="nucleotide sequence ID" value="NC_056364.1"/>
</dbReference>